<reference evidence="2" key="1">
    <citation type="submission" date="2021-03" db="EMBL/GenBank/DDBJ databases">
        <title>Draft genome sequence of rust myrtle Austropuccinia psidii MF-1, a brazilian biotype.</title>
        <authorList>
            <person name="Quecine M.C."/>
            <person name="Pachon D.M.R."/>
            <person name="Bonatelli M.L."/>
            <person name="Correr F.H."/>
            <person name="Franceschini L.M."/>
            <person name="Leite T.F."/>
            <person name="Margarido G.R.A."/>
            <person name="Almeida C.A."/>
            <person name="Ferrarezi J.A."/>
            <person name="Labate C.A."/>
        </authorList>
    </citation>
    <scope>NUCLEOTIDE SEQUENCE</scope>
    <source>
        <strain evidence="2">MF-1</strain>
    </source>
</reference>
<sequence length="91" mass="10969">MEINLDEILLIMDKGIVNEFQEEVQRDKELEKTEPEQRLSSRKLRRQSKEEEPYLLAWYLDKEIKANQEWSTFVPKMWEEGIKINSQPSSQ</sequence>
<feature type="compositionally biased region" description="Basic and acidic residues" evidence="1">
    <location>
        <begin position="25"/>
        <end position="39"/>
    </location>
</feature>
<dbReference type="EMBL" id="AVOT02032508">
    <property type="protein sequence ID" value="MBW0526271.1"/>
    <property type="molecule type" value="Genomic_DNA"/>
</dbReference>
<evidence type="ECO:0000313" key="2">
    <source>
        <dbReference type="EMBL" id="MBW0526271.1"/>
    </source>
</evidence>
<organism evidence="2 3">
    <name type="scientific">Austropuccinia psidii MF-1</name>
    <dbReference type="NCBI Taxonomy" id="1389203"/>
    <lineage>
        <taxon>Eukaryota</taxon>
        <taxon>Fungi</taxon>
        <taxon>Dikarya</taxon>
        <taxon>Basidiomycota</taxon>
        <taxon>Pucciniomycotina</taxon>
        <taxon>Pucciniomycetes</taxon>
        <taxon>Pucciniales</taxon>
        <taxon>Sphaerophragmiaceae</taxon>
        <taxon>Austropuccinia</taxon>
    </lineage>
</organism>
<evidence type="ECO:0000256" key="1">
    <source>
        <dbReference type="SAM" id="MobiDB-lite"/>
    </source>
</evidence>
<evidence type="ECO:0000313" key="3">
    <source>
        <dbReference type="Proteomes" id="UP000765509"/>
    </source>
</evidence>
<feature type="region of interest" description="Disordered" evidence="1">
    <location>
        <begin position="25"/>
        <end position="49"/>
    </location>
</feature>
<proteinExistence type="predicted"/>
<comment type="caution">
    <text evidence="2">The sequence shown here is derived from an EMBL/GenBank/DDBJ whole genome shotgun (WGS) entry which is preliminary data.</text>
</comment>
<protein>
    <submittedName>
        <fullName evidence="2">Uncharacterized protein</fullName>
    </submittedName>
</protein>
<dbReference type="AlphaFoldDB" id="A0A9Q3I1R4"/>
<accession>A0A9Q3I1R4</accession>
<dbReference type="Proteomes" id="UP000765509">
    <property type="component" value="Unassembled WGS sequence"/>
</dbReference>
<gene>
    <name evidence="2" type="ORF">O181_065986</name>
</gene>
<name>A0A9Q3I1R4_9BASI</name>
<keyword evidence="3" id="KW-1185">Reference proteome</keyword>